<keyword evidence="8" id="KW-0325">Glycoprotein</keyword>
<dbReference type="GO" id="GO:0005506">
    <property type="term" value="F:iron ion binding"/>
    <property type="evidence" value="ECO:0007669"/>
    <property type="project" value="InterPro"/>
</dbReference>
<keyword evidence="5" id="KW-0223">Dioxygenase</keyword>
<reference evidence="11" key="1">
    <citation type="submission" date="2018-07" db="EMBL/GenBank/DDBJ databases">
        <title>Genome sequence of Erythrobacter strain YH-07, an antagonistic bacterium isolated from Yellow Sea.</title>
        <authorList>
            <person name="Tang T."/>
            <person name="Liu Q."/>
            <person name="Sun X."/>
        </authorList>
    </citation>
    <scope>NUCLEOTIDE SEQUENCE [LARGE SCALE GENOMIC DNA]</scope>
    <source>
        <strain evidence="11">YH-07</strain>
    </source>
</reference>
<keyword evidence="7" id="KW-0408">Iron</keyword>
<dbReference type="PANTHER" id="PTHR10869">
    <property type="entry name" value="PROLYL 4-HYDROXYLASE ALPHA SUBUNIT"/>
    <property type="match status" value="1"/>
</dbReference>
<dbReference type="GO" id="GO:0016705">
    <property type="term" value="F:oxidoreductase activity, acting on paired donors, with incorporation or reduction of molecular oxygen"/>
    <property type="evidence" value="ECO:0007669"/>
    <property type="project" value="InterPro"/>
</dbReference>
<comment type="cofactor">
    <cofactor evidence="1">
        <name>L-ascorbate</name>
        <dbReference type="ChEBI" id="CHEBI:38290"/>
    </cofactor>
</comment>
<evidence type="ECO:0000256" key="2">
    <source>
        <dbReference type="ARBA" id="ARBA00022723"/>
    </source>
</evidence>
<proteinExistence type="predicted"/>
<sequence>MPAATERAFEAVSQGRIHDAFNILCDAADHNDPAAAYTLASWRMSGDLIRRDLTEAQRLYGIAAKHQYKDAEHIFLALLSTGAGGSPRRWNETISLMRNSQMPAYRDELRLLAAMDIDDKGDPETIAQREAVRSEPNIWAIRGFLSASECRYLIDLSKPQLRDSVVVNPATGALMKDPIRNSRAATFPFVRENAVLHAINRRIAAATNSTYEQGEPTQILAYDTGQEYKSHLDTLPNTANQRKFTFLVYLNDDYSGGETQFNAIQWSFKGKPGDALLFQNIDHTGQPCPLSVHAGCPVQSGTKYLLSKWIRERPLDLEGPPGRPF</sequence>
<evidence type="ECO:0000256" key="4">
    <source>
        <dbReference type="ARBA" id="ARBA00022896"/>
    </source>
</evidence>
<dbReference type="SMART" id="SM00702">
    <property type="entry name" value="P4Hc"/>
    <property type="match status" value="1"/>
</dbReference>
<dbReference type="AlphaFoldDB" id="A0A345YDE5"/>
<name>A0A345YDE5_9SPHN</name>
<dbReference type="OrthoDB" id="255432at2"/>
<keyword evidence="2" id="KW-0479">Metal-binding</keyword>
<dbReference type="InterPro" id="IPR005123">
    <property type="entry name" value="Oxoglu/Fe-dep_dioxygenase_dom"/>
</dbReference>
<dbReference type="Pfam" id="PF13640">
    <property type="entry name" value="2OG-FeII_Oxy_3"/>
    <property type="match status" value="1"/>
</dbReference>
<dbReference type="InterPro" id="IPR044862">
    <property type="entry name" value="Pro_4_hyd_alph_FE2OG_OXY"/>
</dbReference>
<dbReference type="GO" id="GO:0031418">
    <property type="term" value="F:L-ascorbic acid binding"/>
    <property type="evidence" value="ECO:0007669"/>
    <property type="project" value="UniProtKB-KW"/>
</dbReference>
<dbReference type="Proteomes" id="UP000254508">
    <property type="component" value="Chromosome"/>
</dbReference>
<dbReference type="KEGG" id="err:DVR09_05990"/>
<dbReference type="InterPro" id="IPR006620">
    <property type="entry name" value="Pro_4_hyd_alph"/>
</dbReference>
<protein>
    <submittedName>
        <fullName evidence="10">Peptidyl prolyl 4-hydroxylase subunit alpha</fullName>
    </submittedName>
</protein>
<dbReference type="Gene3D" id="2.60.120.620">
    <property type="entry name" value="q2cbj1_9rhob like domain"/>
    <property type="match status" value="1"/>
</dbReference>
<evidence type="ECO:0000256" key="5">
    <source>
        <dbReference type="ARBA" id="ARBA00022964"/>
    </source>
</evidence>
<dbReference type="RefSeq" id="WP_115416133.1">
    <property type="nucleotide sequence ID" value="NZ_CP031357.1"/>
</dbReference>
<dbReference type="EMBL" id="CP031357">
    <property type="protein sequence ID" value="AXK41947.1"/>
    <property type="molecule type" value="Genomic_DNA"/>
</dbReference>
<keyword evidence="3" id="KW-0256">Endoplasmic reticulum</keyword>
<dbReference type="PROSITE" id="PS51471">
    <property type="entry name" value="FE2OG_OXY"/>
    <property type="match status" value="1"/>
</dbReference>
<keyword evidence="4" id="KW-0847">Vitamin C</keyword>
<dbReference type="PANTHER" id="PTHR10869:SF246">
    <property type="entry name" value="TRANSMEMBRANE PROLYL 4-HYDROXYLASE"/>
    <property type="match status" value="1"/>
</dbReference>
<dbReference type="InterPro" id="IPR045054">
    <property type="entry name" value="P4HA-like"/>
</dbReference>
<evidence type="ECO:0000256" key="6">
    <source>
        <dbReference type="ARBA" id="ARBA00023002"/>
    </source>
</evidence>
<keyword evidence="11" id="KW-1185">Reference proteome</keyword>
<dbReference type="SUPFAM" id="SSF81901">
    <property type="entry name" value="HCP-like"/>
    <property type="match status" value="1"/>
</dbReference>
<keyword evidence="6" id="KW-0560">Oxidoreductase</keyword>
<evidence type="ECO:0000313" key="11">
    <source>
        <dbReference type="Proteomes" id="UP000254508"/>
    </source>
</evidence>
<evidence type="ECO:0000256" key="3">
    <source>
        <dbReference type="ARBA" id="ARBA00022824"/>
    </source>
</evidence>
<dbReference type="InterPro" id="IPR011990">
    <property type="entry name" value="TPR-like_helical_dom_sf"/>
</dbReference>
<evidence type="ECO:0000256" key="1">
    <source>
        <dbReference type="ARBA" id="ARBA00001961"/>
    </source>
</evidence>
<evidence type="ECO:0000256" key="8">
    <source>
        <dbReference type="ARBA" id="ARBA00023180"/>
    </source>
</evidence>
<dbReference type="GO" id="GO:0051213">
    <property type="term" value="F:dioxygenase activity"/>
    <property type="evidence" value="ECO:0007669"/>
    <property type="project" value="UniProtKB-KW"/>
</dbReference>
<dbReference type="Gene3D" id="1.25.40.10">
    <property type="entry name" value="Tetratricopeptide repeat domain"/>
    <property type="match status" value="1"/>
</dbReference>
<accession>A0A345YDE5</accession>
<organism evidence="10 11">
    <name type="scientific">Erythrobacter aureus</name>
    <dbReference type="NCBI Taxonomy" id="2182384"/>
    <lineage>
        <taxon>Bacteria</taxon>
        <taxon>Pseudomonadati</taxon>
        <taxon>Pseudomonadota</taxon>
        <taxon>Alphaproteobacteria</taxon>
        <taxon>Sphingomonadales</taxon>
        <taxon>Erythrobacteraceae</taxon>
        <taxon>Erythrobacter/Porphyrobacter group</taxon>
        <taxon>Erythrobacter</taxon>
    </lineage>
</organism>
<gene>
    <name evidence="10" type="ORF">DVR09_05990</name>
</gene>
<evidence type="ECO:0000313" key="10">
    <source>
        <dbReference type="EMBL" id="AXK41947.1"/>
    </source>
</evidence>
<evidence type="ECO:0000256" key="7">
    <source>
        <dbReference type="ARBA" id="ARBA00023004"/>
    </source>
</evidence>
<evidence type="ECO:0000259" key="9">
    <source>
        <dbReference type="PROSITE" id="PS51471"/>
    </source>
</evidence>
<feature type="domain" description="Fe2OG dioxygenase" evidence="9">
    <location>
        <begin position="213"/>
        <end position="312"/>
    </location>
</feature>